<dbReference type="InterPro" id="IPR050166">
    <property type="entry name" value="ABC_transporter_ATP-bind"/>
</dbReference>
<gene>
    <name evidence="8" type="ORF">C7373_103143</name>
</gene>
<evidence type="ECO:0000313" key="8">
    <source>
        <dbReference type="EMBL" id="PVY58855.1"/>
    </source>
</evidence>
<evidence type="ECO:0000256" key="1">
    <source>
        <dbReference type="ARBA" id="ARBA00004202"/>
    </source>
</evidence>
<comment type="caution">
    <text evidence="8">The sequence shown here is derived from an EMBL/GenBank/DDBJ whole genome shotgun (WGS) entry which is preliminary data.</text>
</comment>
<dbReference type="SMART" id="SM00382">
    <property type="entry name" value="AAA"/>
    <property type="match status" value="1"/>
</dbReference>
<dbReference type="InterPro" id="IPR027417">
    <property type="entry name" value="P-loop_NTPase"/>
</dbReference>
<dbReference type="InterPro" id="IPR017871">
    <property type="entry name" value="ABC_transporter-like_CS"/>
</dbReference>
<evidence type="ECO:0000259" key="7">
    <source>
        <dbReference type="PROSITE" id="PS50893"/>
    </source>
</evidence>
<evidence type="ECO:0000256" key="2">
    <source>
        <dbReference type="ARBA" id="ARBA00022448"/>
    </source>
</evidence>
<keyword evidence="2" id="KW-0813">Transport</keyword>
<protein>
    <submittedName>
        <fullName evidence="8">Putative ABC transport system ATP-binding protein</fullName>
    </submittedName>
</protein>
<dbReference type="InterPro" id="IPR003439">
    <property type="entry name" value="ABC_transporter-like_ATP-bd"/>
</dbReference>
<name>A0A2U1CD82_9FIRM</name>
<comment type="subcellular location">
    <subcellularLocation>
        <location evidence="1">Cell membrane</location>
        <topology evidence="1">Peripheral membrane protein</topology>
    </subcellularLocation>
</comment>
<dbReference type="PROSITE" id="PS50893">
    <property type="entry name" value="ABC_TRANSPORTER_2"/>
    <property type="match status" value="1"/>
</dbReference>
<feature type="domain" description="ABC transporter" evidence="7">
    <location>
        <begin position="2"/>
        <end position="251"/>
    </location>
</feature>
<keyword evidence="3" id="KW-1003">Cell membrane</keyword>
<dbReference type="GO" id="GO:0016887">
    <property type="term" value="F:ATP hydrolysis activity"/>
    <property type="evidence" value="ECO:0007669"/>
    <property type="project" value="InterPro"/>
</dbReference>
<sequence>MLKLSGVSKTFNPGTVNEKKALTDVDLRLERGDFITIVGSNGAGKSTLFNAISGVFFADAGSIVLDGEDITFQPEYRRSREIGRLFQDPMKGTAPHMTIEENLALAYLRAAKHQRAFFSRVNKEDKAFFREQLSLLGMGLEDRMRQPVGLLSGGQRQALTLLMATMVPPKLLLLDEHTAALDPGTAEKVLALTKDIVARQNITCLMVTHNMKNALELGNRTLMMDAGRIVLDIGGEERKGLTVEDLLSRFRAGAGKDLDNDRILLS</sequence>
<dbReference type="Pfam" id="PF00005">
    <property type="entry name" value="ABC_tran"/>
    <property type="match status" value="1"/>
</dbReference>
<dbReference type="SUPFAM" id="SSF52540">
    <property type="entry name" value="P-loop containing nucleoside triphosphate hydrolases"/>
    <property type="match status" value="1"/>
</dbReference>
<dbReference type="PROSITE" id="PS00211">
    <property type="entry name" value="ABC_TRANSPORTER_1"/>
    <property type="match status" value="1"/>
</dbReference>
<evidence type="ECO:0000256" key="5">
    <source>
        <dbReference type="ARBA" id="ARBA00022840"/>
    </source>
</evidence>
<reference evidence="8 9" key="1">
    <citation type="submission" date="2018-04" db="EMBL/GenBank/DDBJ databases">
        <title>Genomic Encyclopedia of Type Strains, Phase IV (KMG-IV): sequencing the most valuable type-strain genomes for metagenomic binning, comparative biology and taxonomic classification.</title>
        <authorList>
            <person name="Goeker M."/>
        </authorList>
    </citation>
    <scope>NUCLEOTIDE SEQUENCE [LARGE SCALE GENOMIC DNA]</scope>
    <source>
        <strain evidence="8 9">DSM 26588</strain>
    </source>
</reference>
<keyword evidence="4" id="KW-0547">Nucleotide-binding</keyword>
<dbReference type="Gene3D" id="3.40.50.300">
    <property type="entry name" value="P-loop containing nucleotide triphosphate hydrolases"/>
    <property type="match status" value="1"/>
</dbReference>
<organism evidence="8 9">
    <name type="scientific">Intestinimonas butyriciproducens</name>
    <dbReference type="NCBI Taxonomy" id="1297617"/>
    <lineage>
        <taxon>Bacteria</taxon>
        <taxon>Bacillati</taxon>
        <taxon>Bacillota</taxon>
        <taxon>Clostridia</taxon>
        <taxon>Eubacteriales</taxon>
        <taxon>Intestinimonas</taxon>
    </lineage>
</organism>
<dbReference type="PANTHER" id="PTHR42788:SF7">
    <property type="entry name" value="NITRATE ABC TRANSPORTER ATP-BINDING PROTEIN"/>
    <property type="match status" value="1"/>
</dbReference>
<evidence type="ECO:0000256" key="4">
    <source>
        <dbReference type="ARBA" id="ARBA00022741"/>
    </source>
</evidence>
<dbReference type="AlphaFoldDB" id="A0A2U1CD82"/>
<dbReference type="InterPro" id="IPR003593">
    <property type="entry name" value="AAA+_ATPase"/>
</dbReference>
<dbReference type="GeneID" id="93229808"/>
<evidence type="ECO:0000313" key="9">
    <source>
        <dbReference type="Proteomes" id="UP000245778"/>
    </source>
</evidence>
<accession>A0A2U1CD82</accession>
<keyword evidence="5 8" id="KW-0067">ATP-binding</keyword>
<keyword evidence="6" id="KW-0472">Membrane</keyword>
<dbReference type="RefSeq" id="WP_116721852.1">
    <property type="nucleotide sequence ID" value="NZ_CAMREZ010000001.1"/>
</dbReference>
<dbReference type="EMBL" id="QEKK01000003">
    <property type="protein sequence ID" value="PVY58855.1"/>
    <property type="molecule type" value="Genomic_DNA"/>
</dbReference>
<proteinExistence type="predicted"/>
<dbReference type="PANTHER" id="PTHR42788">
    <property type="entry name" value="TAURINE IMPORT ATP-BINDING PROTEIN-RELATED"/>
    <property type="match status" value="1"/>
</dbReference>
<dbReference type="GO" id="GO:0005886">
    <property type="term" value="C:plasma membrane"/>
    <property type="evidence" value="ECO:0007669"/>
    <property type="project" value="UniProtKB-SubCell"/>
</dbReference>
<dbReference type="Proteomes" id="UP000245778">
    <property type="component" value="Unassembled WGS sequence"/>
</dbReference>
<evidence type="ECO:0000256" key="3">
    <source>
        <dbReference type="ARBA" id="ARBA00022475"/>
    </source>
</evidence>
<evidence type="ECO:0000256" key="6">
    <source>
        <dbReference type="ARBA" id="ARBA00023136"/>
    </source>
</evidence>
<dbReference type="OrthoDB" id="9776369at2"/>
<dbReference type="GO" id="GO:0005524">
    <property type="term" value="F:ATP binding"/>
    <property type="evidence" value="ECO:0007669"/>
    <property type="project" value="UniProtKB-KW"/>
</dbReference>